<dbReference type="InterPro" id="IPR050997">
    <property type="entry name" value="MAPEG"/>
</dbReference>
<name>A0A4P9XPJ9_9FUNG</name>
<dbReference type="InterPro" id="IPR001129">
    <property type="entry name" value="Membr-assoc_MAPEG"/>
</dbReference>
<dbReference type="InterPro" id="IPR023352">
    <property type="entry name" value="MAPEG-like_dom_sf"/>
</dbReference>
<evidence type="ECO:0000256" key="2">
    <source>
        <dbReference type="ARBA" id="ARBA00022692"/>
    </source>
</evidence>
<dbReference type="GO" id="GO:0016020">
    <property type="term" value="C:membrane"/>
    <property type="evidence" value="ECO:0007669"/>
    <property type="project" value="UniProtKB-SubCell"/>
</dbReference>
<keyword evidence="7" id="KW-1185">Reference proteome</keyword>
<dbReference type="Pfam" id="PF01124">
    <property type="entry name" value="MAPEG"/>
    <property type="match status" value="1"/>
</dbReference>
<evidence type="ECO:0000256" key="5">
    <source>
        <dbReference type="SAM" id="Phobius"/>
    </source>
</evidence>
<proteinExistence type="predicted"/>
<dbReference type="Proteomes" id="UP000271241">
    <property type="component" value="Unassembled WGS sequence"/>
</dbReference>
<dbReference type="GO" id="GO:0004364">
    <property type="term" value="F:glutathione transferase activity"/>
    <property type="evidence" value="ECO:0007669"/>
    <property type="project" value="TreeGrafter"/>
</dbReference>
<sequence length="150" mass="15991">MSTALTIPANFGYVALVASSGIVLYTALGFAVVAARKKYNVPYPDMGSGIYASKLDEKDWVAFNSVMRSHLNLSEQLPGYLILLLLSGLHYPRAAAIAGATYTLGRFVYARGYRSQGPQGRMGGAMLSMASMVTLLGMTIWGSVTSLGLL</sequence>
<dbReference type="GO" id="GO:0004602">
    <property type="term" value="F:glutathione peroxidase activity"/>
    <property type="evidence" value="ECO:0007669"/>
    <property type="project" value="TreeGrafter"/>
</dbReference>
<dbReference type="GO" id="GO:0005783">
    <property type="term" value="C:endoplasmic reticulum"/>
    <property type="evidence" value="ECO:0007669"/>
    <property type="project" value="TreeGrafter"/>
</dbReference>
<reference evidence="7" key="1">
    <citation type="journal article" date="2018" name="Nat. Microbiol.">
        <title>Leveraging single-cell genomics to expand the fungal tree of life.</title>
        <authorList>
            <person name="Ahrendt S.R."/>
            <person name="Quandt C.A."/>
            <person name="Ciobanu D."/>
            <person name="Clum A."/>
            <person name="Salamov A."/>
            <person name="Andreopoulos B."/>
            <person name="Cheng J.F."/>
            <person name="Woyke T."/>
            <person name="Pelin A."/>
            <person name="Henrissat B."/>
            <person name="Reynolds N.K."/>
            <person name="Benny G.L."/>
            <person name="Smith M.E."/>
            <person name="James T.Y."/>
            <person name="Grigoriev I.V."/>
        </authorList>
    </citation>
    <scope>NUCLEOTIDE SEQUENCE [LARGE SCALE GENOMIC DNA]</scope>
    <source>
        <strain evidence="7">RSA 1356</strain>
    </source>
</reference>
<protein>
    <submittedName>
        <fullName evidence="6">Uncharacterized protein</fullName>
    </submittedName>
</protein>
<comment type="subcellular location">
    <subcellularLocation>
        <location evidence="1">Membrane</location>
        <topology evidence="1">Multi-pass membrane protein</topology>
    </subcellularLocation>
</comment>
<feature type="transmembrane region" description="Helical" evidence="5">
    <location>
        <begin position="125"/>
        <end position="144"/>
    </location>
</feature>
<evidence type="ECO:0000256" key="1">
    <source>
        <dbReference type="ARBA" id="ARBA00004141"/>
    </source>
</evidence>
<dbReference type="EMBL" id="KZ992658">
    <property type="protein sequence ID" value="RKP07918.1"/>
    <property type="molecule type" value="Genomic_DNA"/>
</dbReference>
<organism evidence="6 7">
    <name type="scientific">Thamnocephalis sphaerospora</name>
    <dbReference type="NCBI Taxonomy" id="78915"/>
    <lineage>
        <taxon>Eukaryota</taxon>
        <taxon>Fungi</taxon>
        <taxon>Fungi incertae sedis</taxon>
        <taxon>Zoopagomycota</taxon>
        <taxon>Zoopagomycotina</taxon>
        <taxon>Zoopagomycetes</taxon>
        <taxon>Zoopagales</taxon>
        <taxon>Sigmoideomycetaceae</taxon>
        <taxon>Thamnocephalis</taxon>
    </lineage>
</organism>
<keyword evidence="3 5" id="KW-1133">Transmembrane helix</keyword>
<evidence type="ECO:0000313" key="7">
    <source>
        <dbReference type="Proteomes" id="UP000271241"/>
    </source>
</evidence>
<dbReference type="GO" id="GO:0005635">
    <property type="term" value="C:nuclear envelope"/>
    <property type="evidence" value="ECO:0007669"/>
    <property type="project" value="TreeGrafter"/>
</dbReference>
<dbReference type="AlphaFoldDB" id="A0A4P9XPJ9"/>
<dbReference type="PANTHER" id="PTHR10250:SF26">
    <property type="entry name" value="GLUTATHIONE S-TRANSFERASE 3, MITOCHONDRIAL"/>
    <property type="match status" value="1"/>
</dbReference>
<gene>
    <name evidence="6" type="ORF">THASP1DRAFT_24009</name>
</gene>
<keyword evidence="4 5" id="KW-0472">Membrane</keyword>
<evidence type="ECO:0000256" key="4">
    <source>
        <dbReference type="ARBA" id="ARBA00023136"/>
    </source>
</evidence>
<accession>A0A4P9XPJ9</accession>
<dbReference type="PANTHER" id="PTHR10250">
    <property type="entry name" value="MICROSOMAL GLUTATHIONE S-TRANSFERASE"/>
    <property type="match status" value="1"/>
</dbReference>
<keyword evidence="2 5" id="KW-0812">Transmembrane</keyword>
<dbReference type="STRING" id="78915.A0A4P9XPJ9"/>
<feature type="transmembrane region" description="Helical" evidence="5">
    <location>
        <begin position="80"/>
        <end position="104"/>
    </location>
</feature>
<evidence type="ECO:0000256" key="3">
    <source>
        <dbReference type="ARBA" id="ARBA00022989"/>
    </source>
</evidence>
<dbReference type="OrthoDB" id="410651at2759"/>
<dbReference type="SUPFAM" id="SSF161084">
    <property type="entry name" value="MAPEG domain-like"/>
    <property type="match status" value="1"/>
</dbReference>
<feature type="transmembrane region" description="Helical" evidence="5">
    <location>
        <begin position="12"/>
        <end position="35"/>
    </location>
</feature>
<dbReference type="Gene3D" id="1.20.120.550">
    <property type="entry name" value="Membrane associated eicosanoid/glutathione metabolism-like domain"/>
    <property type="match status" value="1"/>
</dbReference>
<evidence type="ECO:0000313" key="6">
    <source>
        <dbReference type="EMBL" id="RKP07918.1"/>
    </source>
</evidence>